<organism evidence="1">
    <name type="scientific">Rhizophora mucronata</name>
    <name type="common">Asiatic mangrove</name>
    <dbReference type="NCBI Taxonomy" id="61149"/>
    <lineage>
        <taxon>Eukaryota</taxon>
        <taxon>Viridiplantae</taxon>
        <taxon>Streptophyta</taxon>
        <taxon>Embryophyta</taxon>
        <taxon>Tracheophyta</taxon>
        <taxon>Spermatophyta</taxon>
        <taxon>Magnoliopsida</taxon>
        <taxon>eudicotyledons</taxon>
        <taxon>Gunneridae</taxon>
        <taxon>Pentapetalae</taxon>
        <taxon>rosids</taxon>
        <taxon>fabids</taxon>
        <taxon>Malpighiales</taxon>
        <taxon>Rhizophoraceae</taxon>
        <taxon>Rhizophora</taxon>
    </lineage>
</organism>
<sequence>MNQVNAYIHQRDHRIVVSLSNTSEHSIQV</sequence>
<proteinExistence type="predicted"/>
<name>A0A2P2NRD4_RHIMU</name>
<dbReference type="EMBL" id="GGEC01064500">
    <property type="protein sequence ID" value="MBX44984.1"/>
    <property type="molecule type" value="Transcribed_RNA"/>
</dbReference>
<dbReference type="AlphaFoldDB" id="A0A2P2NRD4"/>
<protein>
    <submittedName>
        <fullName evidence="1">Uncharacterized protein</fullName>
    </submittedName>
</protein>
<accession>A0A2P2NRD4</accession>
<reference evidence="1" key="1">
    <citation type="submission" date="2018-02" db="EMBL/GenBank/DDBJ databases">
        <title>Rhizophora mucronata_Transcriptome.</title>
        <authorList>
            <person name="Meera S.P."/>
            <person name="Sreeshan A."/>
            <person name="Augustine A."/>
        </authorList>
    </citation>
    <scope>NUCLEOTIDE SEQUENCE</scope>
    <source>
        <tissue evidence="1">Leaf</tissue>
    </source>
</reference>
<evidence type="ECO:0000313" key="1">
    <source>
        <dbReference type="EMBL" id="MBX44984.1"/>
    </source>
</evidence>